<feature type="non-terminal residue" evidence="7">
    <location>
        <position position="1"/>
    </location>
</feature>
<dbReference type="FunFam" id="3.30.160.60:FF:002343">
    <property type="entry name" value="Zinc finger protein 33A"/>
    <property type="match status" value="1"/>
</dbReference>
<evidence type="ECO:0000259" key="6">
    <source>
        <dbReference type="PROSITE" id="PS50157"/>
    </source>
</evidence>
<dbReference type="InterPro" id="IPR036236">
    <property type="entry name" value="Znf_C2H2_sf"/>
</dbReference>
<dbReference type="GO" id="GO:0000981">
    <property type="term" value="F:DNA-binding transcription factor activity, RNA polymerase II-specific"/>
    <property type="evidence" value="ECO:0007669"/>
    <property type="project" value="TreeGrafter"/>
</dbReference>
<dbReference type="SMART" id="SM00355">
    <property type="entry name" value="ZnF_C2H2"/>
    <property type="match status" value="3"/>
</dbReference>
<accession>A0A7L0JGJ9</accession>
<gene>
    <name evidence="7" type="primary">Zscan20_2</name>
    <name evidence="7" type="ORF">PIPCHL_R00192</name>
</gene>
<evidence type="ECO:0000256" key="4">
    <source>
        <dbReference type="ARBA" id="ARBA00022833"/>
    </source>
</evidence>
<keyword evidence="8" id="KW-1185">Reference proteome</keyword>
<sequence>HQHVHTGERPYKRLECGKRFRDTSGLVSHEQTHTGERPFRCTDCGERFSLNCTLISHRRIHTGERLYKCGKSFPHSSTLSKHQRTH</sequence>
<reference evidence="7 8" key="1">
    <citation type="submission" date="2019-09" db="EMBL/GenBank/DDBJ databases">
        <title>Bird 10,000 Genomes (B10K) Project - Family phase.</title>
        <authorList>
            <person name="Zhang G."/>
        </authorList>
    </citation>
    <scope>NUCLEOTIDE SEQUENCE [LARGE SCALE GENOMIC DNA]</scope>
    <source>
        <strain evidence="7">B10K-DU-007-02</strain>
        <tissue evidence="7">Mixed tissue sample</tissue>
    </source>
</reference>
<feature type="non-terminal residue" evidence="7">
    <location>
        <position position="86"/>
    </location>
</feature>
<dbReference type="PANTHER" id="PTHR23226:SF377">
    <property type="entry name" value="ZINC FINGER AND SCAN DOMAIN-CONTAINING PROTEIN 20"/>
    <property type="match status" value="1"/>
</dbReference>
<protein>
    <submittedName>
        <fullName evidence="7">ZSC20 protein</fullName>
    </submittedName>
</protein>
<keyword evidence="2" id="KW-0677">Repeat</keyword>
<dbReference type="Gene3D" id="3.30.160.60">
    <property type="entry name" value="Classic Zinc Finger"/>
    <property type="match status" value="3"/>
</dbReference>
<evidence type="ECO:0000256" key="5">
    <source>
        <dbReference type="PROSITE-ProRule" id="PRU00042"/>
    </source>
</evidence>
<feature type="domain" description="C2H2-type" evidence="6">
    <location>
        <begin position="11"/>
        <end position="38"/>
    </location>
</feature>
<dbReference type="Proteomes" id="UP000520962">
    <property type="component" value="Unassembled WGS sequence"/>
</dbReference>
<keyword evidence="4" id="KW-0862">Zinc</keyword>
<feature type="domain" description="C2H2-type" evidence="6">
    <location>
        <begin position="39"/>
        <end position="66"/>
    </location>
</feature>
<keyword evidence="1" id="KW-0479">Metal-binding</keyword>
<evidence type="ECO:0000256" key="3">
    <source>
        <dbReference type="ARBA" id="ARBA00022771"/>
    </source>
</evidence>
<dbReference type="GO" id="GO:0000978">
    <property type="term" value="F:RNA polymerase II cis-regulatory region sequence-specific DNA binding"/>
    <property type="evidence" value="ECO:0007669"/>
    <property type="project" value="TreeGrafter"/>
</dbReference>
<feature type="domain" description="C2H2-type" evidence="6">
    <location>
        <begin position="69"/>
        <end position="86"/>
    </location>
</feature>
<evidence type="ECO:0000256" key="1">
    <source>
        <dbReference type="ARBA" id="ARBA00022723"/>
    </source>
</evidence>
<name>A0A7L0JGJ9_PIPCL</name>
<dbReference type="Pfam" id="PF00096">
    <property type="entry name" value="zf-C2H2"/>
    <property type="match status" value="3"/>
</dbReference>
<dbReference type="FunFam" id="3.30.160.60:FF:000557">
    <property type="entry name" value="zinc finger and SCAN domain-containing protein 29"/>
    <property type="match status" value="1"/>
</dbReference>
<dbReference type="PANTHER" id="PTHR23226">
    <property type="entry name" value="ZINC FINGER AND SCAN DOMAIN-CONTAINING"/>
    <property type="match status" value="1"/>
</dbReference>
<organism evidence="7 8">
    <name type="scientific">Piprites chloris</name>
    <name type="common">Wing-barred manakin</name>
    <dbReference type="NCBI Taxonomy" id="114369"/>
    <lineage>
        <taxon>Eukaryota</taxon>
        <taxon>Metazoa</taxon>
        <taxon>Chordata</taxon>
        <taxon>Craniata</taxon>
        <taxon>Vertebrata</taxon>
        <taxon>Euteleostomi</taxon>
        <taxon>Archelosauria</taxon>
        <taxon>Archosauria</taxon>
        <taxon>Dinosauria</taxon>
        <taxon>Saurischia</taxon>
        <taxon>Theropoda</taxon>
        <taxon>Coelurosauria</taxon>
        <taxon>Aves</taxon>
        <taxon>Neognathae</taxon>
        <taxon>Neoaves</taxon>
        <taxon>Telluraves</taxon>
        <taxon>Australaves</taxon>
        <taxon>Passeriformes</taxon>
        <taxon>Pipridae</taxon>
        <taxon>Piprites</taxon>
    </lineage>
</organism>
<proteinExistence type="predicted"/>
<evidence type="ECO:0000313" key="7">
    <source>
        <dbReference type="EMBL" id="NXK43764.1"/>
    </source>
</evidence>
<dbReference type="PROSITE" id="PS50157">
    <property type="entry name" value="ZINC_FINGER_C2H2_2"/>
    <property type="match status" value="3"/>
</dbReference>
<dbReference type="InterPro" id="IPR013087">
    <property type="entry name" value="Znf_C2H2_type"/>
</dbReference>
<comment type="caution">
    <text evidence="7">The sequence shown here is derived from an EMBL/GenBank/DDBJ whole genome shotgun (WGS) entry which is preliminary data.</text>
</comment>
<keyword evidence="3 5" id="KW-0863">Zinc-finger</keyword>
<dbReference type="AlphaFoldDB" id="A0A7L0JGJ9"/>
<evidence type="ECO:0000313" key="8">
    <source>
        <dbReference type="Proteomes" id="UP000520962"/>
    </source>
</evidence>
<dbReference type="FunFam" id="3.30.160.60:FF:000446">
    <property type="entry name" value="Zinc finger protein"/>
    <property type="match status" value="1"/>
</dbReference>
<dbReference type="EMBL" id="VXAH01001137">
    <property type="protein sequence ID" value="NXK43764.1"/>
    <property type="molecule type" value="Genomic_DNA"/>
</dbReference>
<evidence type="ECO:0000256" key="2">
    <source>
        <dbReference type="ARBA" id="ARBA00022737"/>
    </source>
</evidence>
<dbReference type="PROSITE" id="PS00028">
    <property type="entry name" value="ZINC_FINGER_C2H2_1"/>
    <property type="match status" value="1"/>
</dbReference>
<dbReference type="SUPFAM" id="SSF57667">
    <property type="entry name" value="beta-beta-alpha zinc fingers"/>
    <property type="match status" value="2"/>
</dbReference>
<dbReference type="GO" id="GO:0008270">
    <property type="term" value="F:zinc ion binding"/>
    <property type="evidence" value="ECO:0007669"/>
    <property type="project" value="UniProtKB-KW"/>
</dbReference>